<dbReference type="EMBL" id="AP012548">
    <property type="protein sequence ID" value="BAM99691.1"/>
    <property type="molecule type" value="Genomic_DNA"/>
</dbReference>
<comment type="catalytic activity">
    <reaction evidence="1 18">
        <text>a 1,2-diacyl-sn-glycero-3-phosphate + CTP + H(+) = a CDP-1,2-diacyl-sn-glycerol + diphosphate</text>
        <dbReference type="Rhea" id="RHEA:16229"/>
        <dbReference type="ChEBI" id="CHEBI:15378"/>
        <dbReference type="ChEBI" id="CHEBI:33019"/>
        <dbReference type="ChEBI" id="CHEBI:37563"/>
        <dbReference type="ChEBI" id="CHEBI:58332"/>
        <dbReference type="ChEBI" id="CHEBI:58608"/>
        <dbReference type="EC" id="2.7.7.41"/>
    </reaction>
</comment>
<comment type="pathway">
    <text evidence="3 18">Phospholipid metabolism; CDP-diacylglycerol biosynthesis; CDP-diacylglycerol from sn-glycerol 3-phosphate: step 3/3.</text>
</comment>
<dbReference type="eggNOG" id="COG4589">
    <property type="taxonomic scope" value="Bacteria"/>
</dbReference>
<feature type="transmembrane region" description="Helical" evidence="19">
    <location>
        <begin position="12"/>
        <end position="29"/>
    </location>
</feature>
<evidence type="ECO:0000256" key="8">
    <source>
        <dbReference type="ARBA" id="ARBA00022475"/>
    </source>
</evidence>
<evidence type="ECO:0000256" key="5">
    <source>
        <dbReference type="ARBA" id="ARBA00010185"/>
    </source>
</evidence>
<evidence type="ECO:0000256" key="14">
    <source>
        <dbReference type="ARBA" id="ARBA00023098"/>
    </source>
</evidence>
<feature type="transmembrane region" description="Helical" evidence="19">
    <location>
        <begin position="149"/>
        <end position="167"/>
    </location>
</feature>
<evidence type="ECO:0000256" key="7">
    <source>
        <dbReference type="ARBA" id="ARBA00019373"/>
    </source>
</evidence>
<keyword evidence="17" id="KW-1208">Phospholipid metabolism</keyword>
<dbReference type="PATRIC" id="fig|1229512.3.peg.404"/>
<dbReference type="PANTHER" id="PTHR46382">
    <property type="entry name" value="PHOSPHATIDATE CYTIDYLYLTRANSFERASE"/>
    <property type="match status" value="1"/>
</dbReference>
<keyword evidence="8" id="KW-1003">Cell membrane</keyword>
<evidence type="ECO:0000256" key="4">
    <source>
        <dbReference type="ARBA" id="ARBA00005189"/>
    </source>
</evidence>
<evidence type="ECO:0000256" key="10">
    <source>
        <dbReference type="ARBA" id="ARBA00022679"/>
    </source>
</evidence>
<dbReference type="STRING" id="1229512.BPAA_412"/>
<dbReference type="EC" id="2.7.7.41" evidence="6 18"/>
<evidence type="ECO:0000256" key="15">
    <source>
        <dbReference type="ARBA" id="ARBA00023136"/>
    </source>
</evidence>
<evidence type="ECO:0000256" key="1">
    <source>
        <dbReference type="ARBA" id="ARBA00001698"/>
    </source>
</evidence>
<evidence type="ECO:0000256" key="17">
    <source>
        <dbReference type="ARBA" id="ARBA00023264"/>
    </source>
</evidence>
<keyword evidence="12 18" id="KW-0548">Nucleotidyltransferase</keyword>
<feature type="transmembrane region" description="Helical" evidence="19">
    <location>
        <begin position="86"/>
        <end position="107"/>
    </location>
</feature>
<dbReference type="RefSeq" id="WP_015430010.1">
    <property type="nucleotide sequence ID" value="NC_020510.1"/>
</dbReference>
<dbReference type="UniPathway" id="UPA00557">
    <property type="reaction ID" value="UER00614"/>
</dbReference>
<dbReference type="GO" id="GO:0016024">
    <property type="term" value="P:CDP-diacylglycerol biosynthetic process"/>
    <property type="evidence" value="ECO:0007669"/>
    <property type="project" value="UniProtKB-UniPathway"/>
</dbReference>
<reference evidence="20 21" key="1">
    <citation type="journal article" date="2013" name="Biol. Lett.">
        <title>Maintenance of essential amino acid synthesis pathways in the Blattabacterium cuenoti symbiont of a wood-feeding cockroach.</title>
        <authorList>
            <person name="Tokuda G."/>
            <person name="Elbourne L.D.H."/>
            <person name="Kinjo Y."/>
            <person name="Saitoh S."/>
            <person name="Sabree Z."/>
            <person name="Hojo M."/>
            <person name="Yamada A."/>
            <person name="Hayashi Y."/>
            <person name="Shigenobu S."/>
            <person name="Bandi C."/>
            <person name="Paulsen I.T."/>
            <person name="Watanabe H."/>
            <person name="Lo N."/>
        </authorList>
    </citation>
    <scope>NUCLEOTIDE SEQUENCE [LARGE SCALE GENOMIC DNA]</scope>
    <source>
        <strain evidence="20 21">BPAA</strain>
    </source>
</reference>
<keyword evidence="11 18" id="KW-0812">Transmembrane</keyword>
<evidence type="ECO:0000256" key="6">
    <source>
        <dbReference type="ARBA" id="ARBA00012487"/>
    </source>
</evidence>
<sequence length="277" mass="31885">MCNKKKKDSNFLIRIFTGLVYVILILFSIEKGEQTFRIMMMLLSFFCLFEFLLILRTNTTLIKITSLFFLFSIFMDLFINKKEKGLILYVICFIPYSIIFFVIQLFSTKSSSKEKIVQISHLIFGLVYIIMPFYLASYIYAMIHHGKQLILGVFILIWTNDSLSYLIGKKWGKRKIAISISPKKSIEGVIGGLFSCLILGFFLSKIWKEKYWFILSITVPIFSTIGDLVESTIKRSCSVKDSGILFPGHGGFLDRLDSFIFVIPIIATVVASMIYIF</sequence>
<keyword evidence="15 19" id="KW-0472">Membrane</keyword>
<dbReference type="Proteomes" id="UP000011815">
    <property type="component" value="Chromosome"/>
</dbReference>
<protein>
    <recommendedName>
        <fullName evidence="7 18">Phosphatidate cytidylyltransferase</fullName>
        <ecNumber evidence="6 18">2.7.7.41</ecNumber>
    </recommendedName>
</protein>
<dbReference type="AlphaFoldDB" id="M4ZT90"/>
<dbReference type="PANTHER" id="PTHR46382:SF1">
    <property type="entry name" value="PHOSPHATIDATE CYTIDYLYLTRANSFERASE"/>
    <property type="match status" value="1"/>
</dbReference>
<accession>M4ZT90</accession>
<dbReference type="GO" id="GO:0004605">
    <property type="term" value="F:phosphatidate cytidylyltransferase activity"/>
    <property type="evidence" value="ECO:0007669"/>
    <property type="project" value="UniProtKB-EC"/>
</dbReference>
<evidence type="ECO:0000256" key="19">
    <source>
        <dbReference type="SAM" id="Phobius"/>
    </source>
</evidence>
<feature type="transmembrane region" description="Helical" evidence="19">
    <location>
        <begin position="188"/>
        <end position="207"/>
    </location>
</feature>
<evidence type="ECO:0000313" key="20">
    <source>
        <dbReference type="EMBL" id="BAM99691.1"/>
    </source>
</evidence>
<keyword evidence="14" id="KW-0443">Lipid metabolism</keyword>
<evidence type="ECO:0000256" key="3">
    <source>
        <dbReference type="ARBA" id="ARBA00005119"/>
    </source>
</evidence>
<dbReference type="InterPro" id="IPR000374">
    <property type="entry name" value="PC_trans"/>
</dbReference>
<evidence type="ECO:0000256" key="11">
    <source>
        <dbReference type="ARBA" id="ARBA00022692"/>
    </source>
</evidence>
<dbReference type="PROSITE" id="PS01315">
    <property type="entry name" value="CDS"/>
    <property type="match status" value="1"/>
</dbReference>
<comment type="similarity">
    <text evidence="5 18">Belongs to the CDS family.</text>
</comment>
<feature type="transmembrane region" description="Helical" evidence="19">
    <location>
        <begin position="258"/>
        <end position="276"/>
    </location>
</feature>
<organism evidence="20 21">
    <name type="scientific">Blattabacterium cuenoti BPAA</name>
    <dbReference type="NCBI Taxonomy" id="1229512"/>
    <lineage>
        <taxon>Bacteria</taxon>
        <taxon>Pseudomonadati</taxon>
        <taxon>Bacteroidota</taxon>
        <taxon>Flavobacteriia</taxon>
        <taxon>Flavobacteriales</taxon>
        <taxon>Blattabacteriaceae</taxon>
        <taxon>Blattabacterium</taxon>
    </lineage>
</organism>
<evidence type="ECO:0000256" key="16">
    <source>
        <dbReference type="ARBA" id="ARBA00023209"/>
    </source>
</evidence>
<evidence type="ECO:0000256" key="12">
    <source>
        <dbReference type="ARBA" id="ARBA00022695"/>
    </source>
</evidence>
<feature type="transmembrane region" description="Helical" evidence="19">
    <location>
        <begin position="119"/>
        <end position="143"/>
    </location>
</feature>
<proteinExistence type="inferred from homology"/>
<comment type="pathway">
    <text evidence="4">Lipid metabolism.</text>
</comment>
<dbReference type="HOGENOM" id="CLU_037294_3_2_10"/>
<evidence type="ECO:0000256" key="13">
    <source>
        <dbReference type="ARBA" id="ARBA00022989"/>
    </source>
</evidence>
<gene>
    <name evidence="20" type="primary">cdsA</name>
    <name evidence="20" type="ORF">BPAA_412</name>
</gene>
<feature type="transmembrane region" description="Helical" evidence="19">
    <location>
        <begin position="35"/>
        <end position="54"/>
    </location>
</feature>
<keyword evidence="10 18" id="KW-0808">Transferase</keyword>
<evidence type="ECO:0000313" key="21">
    <source>
        <dbReference type="Proteomes" id="UP000011815"/>
    </source>
</evidence>
<feature type="transmembrane region" description="Helical" evidence="19">
    <location>
        <begin position="61"/>
        <end position="80"/>
    </location>
</feature>
<dbReference type="GO" id="GO:0005886">
    <property type="term" value="C:plasma membrane"/>
    <property type="evidence" value="ECO:0007669"/>
    <property type="project" value="UniProtKB-SubCell"/>
</dbReference>
<dbReference type="Pfam" id="PF01148">
    <property type="entry name" value="CTP_transf_1"/>
    <property type="match status" value="1"/>
</dbReference>
<keyword evidence="16" id="KW-0594">Phospholipid biosynthesis</keyword>
<keyword evidence="13 19" id="KW-1133">Transmembrane helix</keyword>
<evidence type="ECO:0000256" key="2">
    <source>
        <dbReference type="ARBA" id="ARBA00004651"/>
    </source>
</evidence>
<comment type="subcellular location">
    <subcellularLocation>
        <location evidence="2">Cell membrane</location>
        <topology evidence="2">Multi-pass membrane protein</topology>
    </subcellularLocation>
</comment>
<evidence type="ECO:0000256" key="9">
    <source>
        <dbReference type="ARBA" id="ARBA00022516"/>
    </source>
</evidence>
<keyword evidence="9" id="KW-0444">Lipid biosynthesis</keyword>
<dbReference type="KEGG" id="blp:BPAA_412"/>
<name>M4ZT90_9FLAO</name>
<evidence type="ECO:0000256" key="18">
    <source>
        <dbReference type="RuleBase" id="RU003938"/>
    </source>
</evidence>